<evidence type="ECO:0000313" key="6">
    <source>
        <dbReference type="EMBL" id="MCM2394130.1"/>
    </source>
</evidence>
<dbReference type="Pfam" id="PF00400">
    <property type="entry name" value="WD40"/>
    <property type="match status" value="14"/>
</dbReference>
<organism evidence="6 7">
    <name type="scientific">Streptomyces albipurpureus</name>
    <dbReference type="NCBI Taxonomy" id="2897419"/>
    <lineage>
        <taxon>Bacteria</taxon>
        <taxon>Bacillati</taxon>
        <taxon>Actinomycetota</taxon>
        <taxon>Actinomycetes</taxon>
        <taxon>Kitasatosporales</taxon>
        <taxon>Streptomycetaceae</taxon>
        <taxon>Streptomyces</taxon>
    </lineage>
</organism>
<dbReference type="InterPro" id="IPR027417">
    <property type="entry name" value="P-loop_NTPase"/>
</dbReference>
<feature type="repeat" description="WD" evidence="3">
    <location>
        <begin position="848"/>
        <end position="889"/>
    </location>
</feature>
<dbReference type="InterPro" id="IPR049052">
    <property type="entry name" value="nSTAND1"/>
</dbReference>
<gene>
    <name evidence="6" type="ORF">NBG84_38675</name>
</gene>
<dbReference type="PROSITE" id="PS50082">
    <property type="entry name" value="WD_REPEATS_2"/>
    <property type="match status" value="13"/>
</dbReference>
<dbReference type="Proteomes" id="UP001431429">
    <property type="component" value="Unassembled WGS sequence"/>
</dbReference>
<evidence type="ECO:0000256" key="2">
    <source>
        <dbReference type="ARBA" id="ARBA00022737"/>
    </source>
</evidence>
<dbReference type="SUPFAM" id="SSF50969">
    <property type="entry name" value="YVTN repeat-like/Quinoprotein amine dehydrogenase"/>
    <property type="match status" value="1"/>
</dbReference>
<dbReference type="CDD" id="cd00093">
    <property type="entry name" value="HTH_XRE"/>
    <property type="match status" value="1"/>
</dbReference>
<accession>A0ABT0V1B0</accession>
<feature type="repeat" description="WD" evidence="3">
    <location>
        <begin position="674"/>
        <end position="715"/>
    </location>
</feature>
<reference evidence="6" key="1">
    <citation type="submission" date="2022-06" db="EMBL/GenBank/DDBJ databases">
        <title>Genome public.</title>
        <authorList>
            <person name="Sun Q."/>
        </authorList>
    </citation>
    <scope>NUCLEOTIDE SEQUENCE</scope>
    <source>
        <strain evidence="6">CWNU-1</strain>
    </source>
</reference>
<dbReference type="PROSITE" id="PS00678">
    <property type="entry name" value="WD_REPEATS_1"/>
    <property type="match status" value="9"/>
</dbReference>
<dbReference type="SUPFAM" id="SSF47413">
    <property type="entry name" value="lambda repressor-like DNA-binding domains"/>
    <property type="match status" value="1"/>
</dbReference>
<dbReference type="InterPro" id="IPR020472">
    <property type="entry name" value="WD40_PAC1"/>
</dbReference>
<dbReference type="Gene3D" id="1.10.260.40">
    <property type="entry name" value="lambda repressor-like DNA-binding domains"/>
    <property type="match status" value="1"/>
</dbReference>
<feature type="repeat" description="WD" evidence="3">
    <location>
        <begin position="890"/>
        <end position="931"/>
    </location>
</feature>
<evidence type="ECO:0000256" key="3">
    <source>
        <dbReference type="PROSITE-ProRule" id="PRU00221"/>
    </source>
</evidence>
<dbReference type="CDD" id="cd00200">
    <property type="entry name" value="WD40"/>
    <property type="match status" value="3"/>
</dbReference>
<dbReference type="PROSITE" id="PS50294">
    <property type="entry name" value="WD_REPEATS_REGION"/>
    <property type="match status" value="12"/>
</dbReference>
<dbReference type="PANTHER" id="PTHR22847">
    <property type="entry name" value="WD40 REPEAT PROTEIN"/>
    <property type="match status" value="1"/>
</dbReference>
<feature type="region of interest" description="Disordered" evidence="4">
    <location>
        <begin position="388"/>
        <end position="427"/>
    </location>
</feature>
<comment type="caution">
    <text evidence="6">The sequence shown here is derived from an EMBL/GenBank/DDBJ whole genome shotgun (WGS) entry which is preliminary data.</text>
</comment>
<name>A0ABT0V1B0_9ACTN</name>
<feature type="repeat" description="WD" evidence="3">
    <location>
        <begin position="1016"/>
        <end position="1057"/>
    </location>
</feature>
<evidence type="ECO:0000256" key="1">
    <source>
        <dbReference type="ARBA" id="ARBA00022574"/>
    </source>
</evidence>
<dbReference type="Pfam" id="PF13560">
    <property type="entry name" value="HTH_31"/>
    <property type="match status" value="1"/>
</dbReference>
<dbReference type="EMBL" id="JAMQAW010000099">
    <property type="protein sequence ID" value="MCM2394130.1"/>
    <property type="molecule type" value="Genomic_DNA"/>
</dbReference>
<feature type="repeat" description="WD" evidence="3">
    <location>
        <begin position="1100"/>
        <end position="1143"/>
    </location>
</feature>
<dbReference type="PANTHER" id="PTHR22847:SF637">
    <property type="entry name" value="WD REPEAT DOMAIN 5B"/>
    <property type="match status" value="1"/>
</dbReference>
<feature type="domain" description="HTH cro/C1-type" evidence="5">
    <location>
        <begin position="23"/>
        <end position="78"/>
    </location>
</feature>
<feature type="repeat" description="WD" evidence="3">
    <location>
        <begin position="1145"/>
        <end position="1192"/>
    </location>
</feature>
<dbReference type="SUPFAM" id="SSF50978">
    <property type="entry name" value="WD40 repeat-like"/>
    <property type="match status" value="2"/>
</dbReference>
<dbReference type="SMART" id="SM00530">
    <property type="entry name" value="HTH_XRE"/>
    <property type="match status" value="1"/>
</dbReference>
<protein>
    <submittedName>
        <fullName evidence="6">Helix-turn-helix domain-containing protein</fullName>
    </submittedName>
</protein>
<dbReference type="PRINTS" id="PR00320">
    <property type="entry name" value="GPROTEINBRPT"/>
</dbReference>
<dbReference type="InterPro" id="IPR019775">
    <property type="entry name" value="WD40_repeat_CS"/>
</dbReference>
<evidence type="ECO:0000313" key="7">
    <source>
        <dbReference type="Proteomes" id="UP001431429"/>
    </source>
</evidence>
<feature type="repeat" description="WD" evidence="3">
    <location>
        <begin position="632"/>
        <end position="673"/>
    </location>
</feature>
<dbReference type="InterPro" id="IPR001387">
    <property type="entry name" value="Cro/C1-type_HTH"/>
</dbReference>
<dbReference type="SMART" id="SM00320">
    <property type="entry name" value="WD40"/>
    <property type="match status" value="14"/>
</dbReference>
<dbReference type="Gene3D" id="3.40.50.300">
    <property type="entry name" value="P-loop containing nucleotide triphosphate hydrolases"/>
    <property type="match status" value="1"/>
</dbReference>
<dbReference type="InterPro" id="IPR001680">
    <property type="entry name" value="WD40_rpt"/>
</dbReference>
<evidence type="ECO:0000256" key="4">
    <source>
        <dbReference type="SAM" id="MobiDB-lite"/>
    </source>
</evidence>
<dbReference type="RefSeq" id="WP_250924410.1">
    <property type="nucleotide sequence ID" value="NZ_JAMQAW010000099.1"/>
</dbReference>
<feature type="repeat" description="WD" evidence="3">
    <location>
        <begin position="1194"/>
        <end position="1227"/>
    </location>
</feature>
<keyword evidence="2" id="KW-0677">Repeat</keyword>
<dbReference type="InterPro" id="IPR011044">
    <property type="entry name" value="Quino_amine_DH_bsu"/>
</dbReference>
<keyword evidence="7" id="KW-1185">Reference proteome</keyword>
<keyword evidence="1 3" id="KW-0853">WD repeat</keyword>
<feature type="compositionally biased region" description="Basic and acidic residues" evidence="4">
    <location>
        <begin position="395"/>
        <end position="405"/>
    </location>
</feature>
<feature type="repeat" description="WD" evidence="3">
    <location>
        <begin position="1058"/>
        <end position="1099"/>
    </location>
</feature>
<feature type="repeat" description="WD" evidence="3">
    <location>
        <begin position="716"/>
        <end position="757"/>
    </location>
</feature>
<sequence length="1271" mass="135138">MAGRREVPVDPAAGPVQQFAYELRKLRESAGRITYREMARRAGYSVSTLAHAAAGERLPSLPVVRAYAAVCGGDAGEWEARWHEATRAAEDDAVVRVVSDGGETENPYRGLARFEPSDRERFFGRDQLVADLARLVSAHRMVMITGASGSGKSSLLRAGLIPRLQQPRSEGTPLSCAGIRILTPGPRPAATHVHALTARERDIGGTTPPDGTGAGDTMAIVDQFEEVFTLCQDPAERARFLDLILAARQPASRLRMIVAVRADFYTHCTEYPGLVDVLREAHLPVGPMSPVELRQAITGPARTAGLVVERELTARLIEDTTGEPGALPLMSHALLETWRRRRGNTLTLAAYRAIGGVQGAIADTAEHTYHQLTPAQRTEARRVLLRLVTPGDGTPDTRRPVDRQELSSTLEQPPAHSGTGGDPDDTTRVVERLTRARLLVLDGGTVDLGHEALITAWPRLTTWIHEDRHRLRLHRALTHAADNWHDLGHDAGALYRGIRLAETHEAFRTHARPGELTPLEDEFLTTSHHRQQSAARRARHANIVLACLLALALLAAGVAFWQRQTALTSQKTAVSAQQMALSRQLAAQSTALLETDPDLASLLAVQAHRTSPTAEATAGLHKAAALPLQHLFTGHTDAVASVVFSPDGRSLATAGGDGSVLLWDVVSRRVRHTLTGHAGGVASVVFSPDGRTLATAGGDGSVLLWDVASRRVRHTFSGHAGGVASVAFSPDGRTLAVGPEYEEVVLWDVATGKARHTLPGHTTYTTGAASMAFSPDGRTLAVGSEDEREGKVLLWDVASRKIRHTLTGHTGGVHSVAFSPDSRTLATASLDTSIRLWDMTTGRAPRTLTGHAGGVASVVFSPDGRSLATAGSDGSVLLWDVASRRVRHTLTGHTDDVASVVFSPDGRTLATASSDRSVRLWSMTDAQAPRTLTGHTGGVASVVFSPDGRSLATAGSDGSVLLWDVASRRVRHSLTGFTGGAFSVAFSPDGRTLAVGTADRPVMLWDVATGKGRHALSGHPGGVASVVFSPDGRTLATAGSDGSVLLWDVASRRVRHTLTGYTGGVFSVAFSPDGRTLATASFDTTVRLWDVASRRVRHTLTGHTGDVASVAFSPDGQTLAVGALGEDWAVRLWDVATGQTRGNAFLGHTGSGFAVAFSPDGQTLATGAATVNNGDDGPVRLWDVATGQTRGNTFAGYPGGVASVAFSPDGRTLATASDDSAVRLWDLFLPGPDEAIHKICRALHRDFTRTERSLYLPDRQRGPVCPGRADS</sequence>
<proteinExistence type="predicted"/>
<feature type="repeat" description="WD" evidence="3">
    <location>
        <begin position="932"/>
        <end position="973"/>
    </location>
</feature>
<dbReference type="Pfam" id="PF20703">
    <property type="entry name" value="nSTAND1"/>
    <property type="match status" value="1"/>
</dbReference>
<dbReference type="Gene3D" id="2.130.10.10">
    <property type="entry name" value="YVTN repeat-like/Quinoprotein amine dehydrogenase"/>
    <property type="match status" value="4"/>
</dbReference>
<dbReference type="SUPFAM" id="SSF52540">
    <property type="entry name" value="P-loop containing nucleoside triphosphate hydrolases"/>
    <property type="match status" value="1"/>
</dbReference>
<dbReference type="InterPro" id="IPR015943">
    <property type="entry name" value="WD40/YVTN_repeat-like_dom_sf"/>
</dbReference>
<dbReference type="PROSITE" id="PS50943">
    <property type="entry name" value="HTH_CROC1"/>
    <property type="match status" value="1"/>
</dbReference>
<evidence type="ECO:0000259" key="5">
    <source>
        <dbReference type="PROSITE" id="PS50943"/>
    </source>
</evidence>
<dbReference type="InterPro" id="IPR010982">
    <property type="entry name" value="Lambda_DNA-bd_dom_sf"/>
</dbReference>
<dbReference type="InterPro" id="IPR036322">
    <property type="entry name" value="WD40_repeat_dom_sf"/>
</dbReference>
<feature type="repeat" description="WD" evidence="3">
    <location>
        <begin position="974"/>
        <end position="1015"/>
    </location>
</feature>
<feature type="repeat" description="WD" evidence="3">
    <location>
        <begin position="806"/>
        <end position="847"/>
    </location>
</feature>